<name>A0A812ZAX4_9DINO</name>
<comment type="caution">
    <text evidence="2">The sequence shown here is derived from an EMBL/GenBank/DDBJ whole genome shotgun (WGS) entry which is preliminary data.</text>
</comment>
<sequence length="523" mass="55996">MSSSSVDLPKTGLSVDWFELEGLSERGAGGRLVVAPGVLTRADLDFNWNIVAVAMQHMGARPGVDQLQDEVDLFFQRCRQKGKKPVSRRQPRSHESLDEQHGSEEVGYDEAVESEAATDDEICEPEKPREPQGSIPSVPSTAPVITPKHAAGKGSPASGTKLPPPSKRDILQALTEQQQRLSQLLLLKQQQQKQQQKQQAANSWCPSKGSLHAVSDVTTQETQVMDDSSMEAAVGVILKDVDAKEKAAVAAHVFDSRTPLKLGPKRLLTGTAELQPLPKSQRAIKQEPVPIKKEPLNEVPSKPVEEPQSKPLGEPAMKTLVEPAVKPSVPIKKEPLDVPIKTKPGIKLEAHDDGSEDPLPGLAAPVGSEEGSEAQGPEEFADGSDAQGPDEPAEGSDAQGPDKFADGSDAQGPETGNGEHSAAKPPTDPTVDDLPRPALLSTAGIVAPGDQNQARKKSGTSKDKKESSQTRQTHNKKPGRKDEKEMETDQGLKSRKSCAYHKAKTAALKSGLSKEEAIIQAKK</sequence>
<feature type="non-terminal residue" evidence="2">
    <location>
        <position position="1"/>
    </location>
</feature>
<feature type="compositionally biased region" description="Acidic residues" evidence="1">
    <location>
        <begin position="106"/>
        <end position="123"/>
    </location>
</feature>
<evidence type="ECO:0000313" key="2">
    <source>
        <dbReference type="EMBL" id="CAE7820243.1"/>
    </source>
</evidence>
<proteinExistence type="predicted"/>
<dbReference type="OrthoDB" id="424912at2759"/>
<dbReference type="AlphaFoldDB" id="A0A812ZAX4"/>
<protein>
    <submittedName>
        <fullName evidence="2">Uncharacterized protein</fullName>
    </submittedName>
</protein>
<feature type="compositionally biased region" description="Basic and acidic residues" evidence="1">
    <location>
        <begin position="92"/>
        <end position="104"/>
    </location>
</feature>
<reference evidence="2" key="1">
    <citation type="submission" date="2021-02" db="EMBL/GenBank/DDBJ databases">
        <authorList>
            <person name="Dougan E. K."/>
            <person name="Rhodes N."/>
            <person name="Thang M."/>
            <person name="Chan C."/>
        </authorList>
    </citation>
    <scope>NUCLEOTIDE SEQUENCE</scope>
</reference>
<feature type="region of interest" description="Disordered" evidence="1">
    <location>
        <begin position="80"/>
        <end position="167"/>
    </location>
</feature>
<feature type="compositionally biased region" description="Basic residues" evidence="1">
    <location>
        <begin position="80"/>
        <end position="91"/>
    </location>
</feature>
<dbReference type="Proteomes" id="UP000601435">
    <property type="component" value="Unassembled WGS sequence"/>
</dbReference>
<organism evidence="2 3">
    <name type="scientific">Symbiodinium necroappetens</name>
    <dbReference type="NCBI Taxonomy" id="1628268"/>
    <lineage>
        <taxon>Eukaryota</taxon>
        <taxon>Sar</taxon>
        <taxon>Alveolata</taxon>
        <taxon>Dinophyceae</taxon>
        <taxon>Suessiales</taxon>
        <taxon>Symbiodiniaceae</taxon>
        <taxon>Symbiodinium</taxon>
    </lineage>
</organism>
<keyword evidence="3" id="KW-1185">Reference proteome</keyword>
<evidence type="ECO:0000313" key="3">
    <source>
        <dbReference type="Proteomes" id="UP000601435"/>
    </source>
</evidence>
<gene>
    <name evidence="2" type="ORF">SNEC2469_LOCUS24404</name>
</gene>
<evidence type="ECO:0000256" key="1">
    <source>
        <dbReference type="SAM" id="MobiDB-lite"/>
    </source>
</evidence>
<accession>A0A812ZAX4</accession>
<feature type="region of interest" description="Disordered" evidence="1">
    <location>
        <begin position="278"/>
        <end position="498"/>
    </location>
</feature>
<dbReference type="EMBL" id="CAJNJA010046850">
    <property type="protein sequence ID" value="CAE7820243.1"/>
    <property type="molecule type" value="Genomic_DNA"/>
</dbReference>